<organism evidence="2 3">
    <name type="scientific">Methylobacterium tardum</name>
    <dbReference type="NCBI Taxonomy" id="374432"/>
    <lineage>
        <taxon>Bacteria</taxon>
        <taxon>Pseudomonadati</taxon>
        <taxon>Pseudomonadota</taxon>
        <taxon>Alphaproteobacteria</taxon>
        <taxon>Hyphomicrobiales</taxon>
        <taxon>Methylobacteriaceae</taxon>
        <taxon>Methylobacterium</taxon>
    </lineage>
</organism>
<sequence length="96" mass="10944">MNSEQTHHFAVTTTAMIAVLRTSTIAMMHLVMQKLPPHEREVVFREIASTIGDLPPDYTQESPVGTRFYEEVVAEAPELAKAFARDLRRTFDRKDP</sequence>
<comment type="caution">
    <text evidence="2">The sequence shown here is derived from an EMBL/GenBank/DDBJ whole genome shotgun (WGS) entry which is preliminary data.</text>
</comment>
<evidence type="ECO:0000256" key="1">
    <source>
        <dbReference type="SAM" id="Phobius"/>
    </source>
</evidence>
<keyword evidence="1" id="KW-1133">Transmembrane helix</keyword>
<gene>
    <name evidence="2" type="ORF">GCM10007890_48310</name>
</gene>
<dbReference type="RefSeq" id="WP_024828429.1">
    <property type="nucleotide sequence ID" value="NZ_BPQZ01000003.1"/>
</dbReference>
<keyword evidence="1" id="KW-0812">Transmembrane</keyword>
<keyword evidence="3" id="KW-1185">Reference proteome</keyword>
<dbReference type="Proteomes" id="UP001157440">
    <property type="component" value="Unassembled WGS sequence"/>
</dbReference>
<reference evidence="3" key="1">
    <citation type="journal article" date="2019" name="Int. J. Syst. Evol. Microbiol.">
        <title>The Global Catalogue of Microorganisms (GCM) 10K type strain sequencing project: providing services to taxonomists for standard genome sequencing and annotation.</title>
        <authorList>
            <consortium name="The Broad Institute Genomics Platform"/>
            <consortium name="The Broad Institute Genome Sequencing Center for Infectious Disease"/>
            <person name="Wu L."/>
            <person name="Ma J."/>
        </authorList>
    </citation>
    <scope>NUCLEOTIDE SEQUENCE [LARGE SCALE GENOMIC DNA]</scope>
    <source>
        <strain evidence="3">NBRC 103632</strain>
    </source>
</reference>
<accession>A0AA37TFC2</accession>
<proteinExistence type="predicted"/>
<evidence type="ECO:0000313" key="3">
    <source>
        <dbReference type="Proteomes" id="UP001157440"/>
    </source>
</evidence>
<dbReference type="AlphaFoldDB" id="A0AA37TFC2"/>
<dbReference type="EMBL" id="BSPL01000023">
    <property type="protein sequence ID" value="GLS72816.1"/>
    <property type="molecule type" value="Genomic_DNA"/>
</dbReference>
<protein>
    <submittedName>
        <fullName evidence="2">Uncharacterized protein</fullName>
    </submittedName>
</protein>
<feature type="transmembrane region" description="Helical" evidence="1">
    <location>
        <begin position="6"/>
        <end position="31"/>
    </location>
</feature>
<name>A0AA37TFC2_9HYPH</name>
<evidence type="ECO:0000313" key="2">
    <source>
        <dbReference type="EMBL" id="GLS72816.1"/>
    </source>
</evidence>
<keyword evidence="1" id="KW-0472">Membrane</keyword>